<evidence type="ECO:0000256" key="1">
    <source>
        <dbReference type="ARBA" id="ARBA00000085"/>
    </source>
</evidence>
<dbReference type="Gene3D" id="1.10.287.130">
    <property type="match status" value="1"/>
</dbReference>
<evidence type="ECO:0000256" key="10">
    <source>
        <dbReference type="ARBA" id="ARBA00022989"/>
    </source>
</evidence>
<dbReference type="RefSeq" id="WP_172459414.1">
    <property type="nucleotide sequence ID" value="NZ_UHIA01000004.1"/>
</dbReference>
<dbReference type="SMART" id="SM00091">
    <property type="entry name" value="PAS"/>
    <property type="match status" value="1"/>
</dbReference>
<dbReference type="GO" id="GO:0000156">
    <property type="term" value="F:phosphorelay response regulator activity"/>
    <property type="evidence" value="ECO:0007669"/>
    <property type="project" value="TreeGrafter"/>
</dbReference>
<dbReference type="InterPro" id="IPR036097">
    <property type="entry name" value="HisK_dim/P_sf"/>
</dbReference>
<evidence type="ECO:0000256" key="5">
    <source>
        <dbReference type="ARBA" id="ARBA00022679"/>
    </source>
</evidence>
<dbReference type="SUPFAM" id="SSF158472">
    <property type="entry name" value="HAMP domain-like"/>
    <property type="match status" value="1"/>
</dbReference>
<dbReference type="InterPro" id="IPR050351">
    <property type="entry name" value="BphY/WalK/GraS-like"/>
</dbReference>
<keyword evidence="4" id="KW-0597">Phosphoprotein</keyword>
<dbReference type="AlphaFoldDB" id="A0A380MUN1"/>
<dbReference type="SUPFAM" id="SSF55874">
    <property type="entry name" value="ATPase domain of HSP90 chaperone/DNA topoisomerase II/histidine kinase"/>
    <property type="match status" value="1"/>
</dbReference>
<dbReference type="Pfam" id="PF02518">
    <property type="entry name" value="HATPase_c"/>
    <property type="match status" value="1"/>
</dbReference>
<evidence type="ECO:0000256" key="12">
    <source>
        <dbReference type="ARBA" id="ARBA00023136"/>
    </source>
</evidence>
<dbReference type="GO" id="GO:0030295">
    <property type="term" value="F:protein kinase activator activity"/>
    <property type="evidence" value="ECO:0007669"/>
    <property type="project" value="TreeGrafter"/>
</dbReference>
<dbReference type="GO" id="GO:0000155">
    <property type="term" value="F:phosphorelay sensor kinase activity"/>
    <property type="evidence" value="ECO:0007669"/>
    <property type="project" value="InterPro"/>
</dbReference>
<evidence type="ECO:0000256" key="9">
    <source>
        <dbReference type="ARBA" id="ARBA00022840"/>
    </source>
</evidence>
<dbReference type="CDD" id="cd06225">
    <property type="entry name" value="HAMP"/>
    <property type="match status" value="1"/>
</dbReference>
<evidence type="ECO:0000256" key="8">
    <source>
        <dbReference type="ARBA" id="ARBA00022777"/>
    </source>
</evidence>
<dbReference type="InterPro" id="IPR000014">
    <property type="entry name" value="PAS"/>
</dbReference>
<keyword evidence="5 16" id="KW-0808">Transferase</keyword>
<organism evidence="16 17">
    <name type="scientific">Suttonella indologenes</name>
    <dbReference type="NCBI Taxonomy" id="13276"/>
    <lineage>
        <taxon>Bacteria</taxon>
        <taxon>Pseudomonadati</taxon>
        <taxon>Pseudomonadota</taxon>
        <taxon>Gammaproteobacteria</taxon>
        <taxon>Cardiobacteriales</taxon>
        <taxon>Cardiobacteriaceae</taxon>
        <taxon>Suttonella</taxon>
    </lineage>
</organism>
<evidence type="ECO:0000259" key="15">
    <source>
        <dbReference type="PROSITE" id="PS50885"/>
    </source>
</evidence>
<dbReference type="SUPFAM" id="SSF47384">
    <property type="entry name" value="Homodimeric domain of signal transducing histidine kinase"/>
    <property type="match status" value="1"/>
</dbReference>
<dbReference type="InterPro" id="IPR036890">
    <property type="entry name" value="HATPase_C_sf"/>
</dbReference>
<dbReference type="PRINTS" id="PR00344">
    <property type="entry name" value="BCTRLSENSOR"/>
</dbReference>
<dbReference type="CDD" id="cd00082">
    <property type="entry name" value="HisKA"/>
    <property type="match status" value="1"/>
</dbReference>
<evidence type="ECO:0000256" key="13">
    <source>
        <dbReference type="SAM" id="Phobius"/>
    </source>
</evidence>
<dbReference type="Pfam" id="PF00672">
    <property type="entry name" value="HAMP"/>
    <property type="match status" value="1"/>
</dbReference>
<evidence type="ECO:0000259" key="14">
    <source>
        <dbReference type="PROSITE" id="PS50109"/>
    </source>
</evidence>
<evidence type="ECO:0000256" key="2">
    <source>
        <dbReference type="ARBA" id="ARBA00004141"/>
    </source>
</evidence>
<dbReference type="InterPro" id="IPR017232">
    <property type="entry name" value="NtrY"/>
</dbReference>
<dbReference type="SMART" id="SM00304">
    <property type="entry name" value="HAMP"/>
    <property type="match status" value="1"/>
</dbReference>
<dbReference type="InterPro" id="IPR003661">
    <property type="entry name" value="HisK_dim/P_dom"/>
</dbReference>
<feature type="domain" description="HAMP" evidence="15">
    <location>
        <begin position="316"/>
        <end position="368"/>
    </location>
</feature>
<keyword evidence="11" id="KW-0902">Two-component regulatory system</keyword>
<keyword evidence="9" id="KW-0067">ATP-binding</keyword>
<gene>
    <name evidence="16" type="primary">kinB</name>
    <name evidence="16" type="ORF">NCTC10717_00807</name>
</gene>
<keyword evidence="8" id="KW-0418">Kinase</keyword>
<name>A0A380MUN1_9GAMM</name>
<feature type="domain" description="Histidine kinase" evidence="14">
    <location>
        <begin position="514"/>
        <end position="723"/>
    </location>
</feature>
<keyword evidence="12 13" id="KW-0472">Membrane</keyword>
<dbReference type="GO" id="GO:0007234">
    <property type="term" value="P:osmosensory signaling via phosphorelay pathway"/>
    <property type="evidence" value="ECO:0007669"/>
    <property type="project" value="TreeGrafter"/>
</dbReference>
<feature type="transmembrane region" description="Helical" evidence="13">
    <location>
        <begin position="292"/>
        <end position="314"/>
    </location>
</feature>
<comment type="subcellular location">
    <subcellularLocation>
        <location evidence="2">Membrane</location>
        <topology evidence="2">Multi-pass membrane protein</topology>
    </subcellularLocation>
</comment>
<dbReference type="SUPFAM" id="SSF55785">
    <property type="entry name" value="PYP-like sensor domain (PAS domain)"/>
    <property type="match status" value="1"/>
</dbReference>
<dbReference type="Gene3D" id="6.10.340.10">
    <property type="match status" value="1"/>
</dbReference>
<dbReference type="InterPro" id="IPR003660">
    <property type="entry name" value="HAMP_dom"/>
</dbReference>
<evidence type="ECO:0000313" key="17">
    <source>
        <dbReference type="Proteomes" id="UP000254575"/>
    </source>
</evidence>
<comment type="catalytic activity">
    <reaction evidence="1">
        <text>ATP + protein L-histidine = ADP + protein N-phospho-L-histidine.</text>
        <dbReference type="EC" id="2.7.13.3"/>
    </reaction>
</comment>
<evidence type="ECO:0000313" key="16">
    <source>
        <dbReference type="EMBL" id="SUO95972.1"/>
    </source>
</evidence>
<evidence type="ECO:0000256" key="3">
    <source>
        <dbReference type="ARBA" id="ARBA00012438"/>
    </source>
</evidence>
<dbReference type="Proteomes" id="UP000254575">
    <property type="component" value="Unassembled WGS sequence"/>
</dbReference>
<evidence type="ECO:0000256" key="6">
    <source>
        <dbReference type="ARBA" id="ARBA00022692"/>
    </source>
</evidence>
<keyword evidence="7" id="KW-0547">Nucleotide-binding</keyword>
<feature type="transmembrane region" description="Helical" evidence="13">
    <location>
        <begin position="51"/>
        <end position="73"/>
    </location>
</feature>
<dbReference type="EMBL" id="UHIA01000004">
    <property type="protein sequence ID" value="SUO95972.1"/>
    <property type="molecule type" value="Genomic_DNA"/>
</dbReference>
<dbReference type="Gene3D" id="3.30.565.10">
    <property type="entry name" value="Histidine kinase-like ATPase, C-terminal domain"/>
    <property type="match status" value="1"/>
</dbReference>
<dbReference type="PANTHER" id="PTHR42878">
    <property type="entry name" value="TWO-COMPONENT HISTIDINE KINASE"/>
    <property type="match status" value="1"/>
</dbReference>
<dbReference type="PANTHER" id="PTHR42878:SF7">
    <property type="entry name" value="SENSOR HISTIDINE KINASE GLRK"/>
    <property type="match status" value="1"/>
</dbReference>
<dbReference type="InterPro" id="IPR004358">
    <property type="entry name" value="Sig_transdc_His_kin-like_C"/>
</dbReference>
<accession>A0A380MUN1</accession>
<dbReference type="PROSITE" id="PS50109">
    <property type="entry name" value="HIS_KIN"/>
    <property type="match status" value="1"/>
</dbReference>
<dbReference type="Gene3D" id="3.30.450.20">
    <property type="entry name" value="PAS domain"/>
    <property type="match status" value="1"/>
</dbReference>
<protein>
    <recommendedName>
        <fullName evidence="3">histidine kinase</fullName>
        <ecNumber evidence="3">2.7.13.3</ecNumber>
    </recommendedName>
</protein>
<dbReference type="GO" id="GO:0016020">
    <property type="term" value="C:membrane"/>
    <property type="evidence" value="ECO:0007669"/>
    <property type="project" value="UniProtKB-SubCell"/>
</dbReference>
<dbReference type="InterPro" id="IPR035965">
    <property type="entry name" value="PAS-like_dom_sf"/>
</dbReference>
<dbReference type="SMART" id="SM00387">
    <property type="entry name" value="HATPase_c"/>
    <property type="match status" value="1"/>
</dbReference>
<evidence type="ECO:0000256" key="4">
    <source>
        <dbReference type="ARBA" id="ARBA00022553"/>
    </source>
</evidence>
<evidence type="ECO:0000256" key="11">
    <source>
        <dbReference type="ARBA" id="ARBA00023012"/>
    </source>
</evidence>
<feature type="transmembrane region" description="Helical" evidence="13">
    <location>
        <begin position="94"/>
        <end position="117"/>
    </location>
</feature>
<dbReference type="GO" id="GO:0005524">
    <property type="term" value="F:ATP binding"/>
    <property type="evidence" value="ECO:0007669"/>
    <property type="project" value="UniProtKB-KW"/>
</dbReference>
<reference evidence="16 17" key="1">
    <citation type="submission" date="2018-06" db="EMBL/GenBank/DDBJ databases">
        <authorList>
            <consortium name="Pathogen Informatics"/>
            <person name="Doyle S."/>
        </authorList>
    </citation>
    <scope>NUCLEOTIDE SEQUENCE [LARGE SCALE GENOMIC DNA]</scope>
    <source>
        <strain evidence="16 17">NCTC10717</strain>
    </source>
</reference>
<dbReference type="InterPro" id="IPR005467">
    <property type="entry name" value="His_kinase_dom"/>
</dbReference>
<keyword evidence="10 13" id="KW-1133">Transmembrane helix</keyword>
<evidence type="ECO:0000256" key="7">
    <source>
        <dbReference type="ARBA" id="ARBA00022741"/>
    </source>
</evidence>
<keyword evidence="6 13" id="KW-0812">Transmembrane</keyword>
<dbReference type="EC" id="2.7.13.3" evidence="3"/>
<dbReference type="PIRSF" id="PIRSF037532">
    <property type="entry name" value="STHK_NtrY"/>
    <property type="match status" value="1"/>
</dbReference>
<proteinExistence type="predicted"/>
<dbReference type="InterPro" id="IPR003594">
    <property type="entry name" value="HATPase_dom"/>
</dbReference>
<dbReference type="PROSITE" id="PS50885">
    <property type="entry name" value="HAMP"/>
    <property type="match status" value="1"/>
</dbReference>
<keyword evidence="17" id="KW-1185">Reference proteome</keyword>
<dbReference type="SMART" id="SM00388">
    <property type="entry name" value="HisKA"/>
    <property type="match status" value="1"/>
</dbReference>
<sequence>MSALKPRSLGKGSTKRLLFFSFSGAIGILTTLFAIFHLSQAATNPGFSTPHYTRLLVLTLIGIILLTAAAIWQTVNLVKRLRKHQSGARLSLSFALRMLFTSLIPVGIIAGFTWLFLSYDLGQIFNRQISVALQDALQITRSAVGMRARQALAQSESLAAFMQPMDYAQLVAAIEPMRRNANALELSVFDQQGNLVAFAHQDLAVMTVEAPSSLALLQVDNAQEYFEFANNDADGYTIKVVTDISKANREPYYLQAIFSLPDSFNRLAENVRASYEEHQSFLYLQPHITASLLFVLGLILTLTVLSALWISALFGDTMTRPVRQLIEATKQVIQGDFSTPITDMPNNDLGTLGNNFNAMLLTLRDAESMNYRIQDELSDQNNFLNALLDNLSAGVLTLDWHGRLQRFNPVAAQLLDSPLSDYQGQKPPRHDTQAHDAYGELMLGLQDILLNSKDSWRTEITLSRFSTRKTLICHGAPLPLQNRKQRGGQVIVFEDVTEFQHNQRNAAWEEVARRLAHEIKNPLTPIRLQGERLQRKLNDKLADEERRILERATSTIINQVDAMQQMVADFSQFAKPLELRRQAVDMNHLIREIADMYPETPISLDLDSDLPRIFADAVQMRQVLHNLMKNAVEAMSEENMPAIRWQSSRQDKQTAFSIEDAGTGFTNLHQDPFEPYVTGKSKGTGLGLAIVKKIINEHGGSIQAGHAKTLKGAKISFILPIENHNE</sequence>
<dbReference type="Pfam" id="PF00512">
    <property type="entry name" value="HisKA"/>
    <property type="match status" value="1"/>
</dbReference>